<proteinExistence type="predicted"/>
<sequence>MDSLRNEIEDELKRTRLDKTRLYNLLLKIVESGGGTGPEGPAGPQGPQGPEGPVGPQGPVGPACECKCVSKEAPKKTPTTRKKVTTVA</sequence>
<dbReference type="Gene3D" id="1.20.5.320">
    <property type="entry name" value="6-Phosphogluconate Dehydrogenase, domain 3"/>
    <property type="match status" value="1"/>
</dbReference>
<evidence type="ECO:0000313" key="2">
    <source>
        <dbReference type="EMBL" id="XAO13368.1"/>
    </source>
</evidence>
<evidence type="ECO:0000256" key="1">
    <source>
        <dbReference type="SAM" id="MobiDB-lite"/>
    </source>
</evidence>
<feature type="region of interest" description="Disordered" evidence="1">
    <location>
        <begin position="31"/>
        <end position="63"/>
    </location>
</feature>
<protein>
    <submittedName>
        <fullName evidence="2">Uncharacterized protein</fullName>
    </submittedName>
</protein>
<reference evidence="2" key="1">
    <citation type="submission" date="2024-01" db="EMBL/GenBank/DDBJ databases">
        <title>Genomic and biogeographic characterisation of Mantoniella tinhauana virus 1, the first discovered Mantoniella-infecting prasinovirus.</title>
        <authorList>
            <person name="Rey Redondo E."/>
            <person name="Yung C.C.M."/>
        </authorList>
    </citation>
    <scope>NUCLEOTIDE SEQUENCE</scope>
    <source>
        <strain evidence="2">Lau Fau Shan</strain>
    </source>
</reference>
<organism evidence="2">
    <name type="scientific">Mantoniella tinhauana virus 1</name>
    <dbReference type="NCBI Taxonomy" id="3111543"/>
    <lineage>
        <taxon>Viruses</taxon>
    </lineage>
</organism>
<dbReference type="EMBL" id="PP130629">
    <property type="protein sequence ID" value="XAO13368.1"/>
    <property type="molecule type" value="Genomic_DNA"/>
</dbReference>
<accession>A0AB38ZLX8</accession>
<name>A0AB38ZLX8_9VIRU</name>